<sequence length="347" mass="38381">MVGWQAWLTEMQKWWDGLTASVREAVIVASVLVITLVIGKIVGTIVKVVSKGLGVDEVFKTPWSQTSLSRPSKTPSDAIGYLCVGTLWAGAVWWLAVRYQLTDIANAIRVATGRVWILAVVFGFAVGLSNWLIRSLLDFLRSPTVRDWSEKLMPSGREQISETIVRAFAFLVYGFLLLFVLLVATDLFGMNTTAEAIKALWELTLRLIIAAIALGIGWLGVRWLEKLREFPELAQPPPTLAQQLTRLGIVSVSLLLVLILLTGGSSALVALLIVALVAFLILPLRDYIPDLWAGLMLRLHNVREVVIDGKPVKLTKIGALACDLNSEDSQLIMRNREVLDAFLRRTN</sequence>
<feature type="transmembrane region" description="Helical" evidence="1">
    <location>
        <begin position="116"/>
        <end position="133"/>
    </location>
</feature>
<dbReference type="RefSeq" id="WP_259094537.1">
    <property type="nucleotide sequence ID" value="NZ_CP130454.1"/>
</dbReference>
<feature type="transmembrane region" description="Helical" evidence="1">
    <location>
        <begin position="20"/>
        <end position="42"/>
    </location>
</feature>
<keyword evidence="1" id="KW-0472">Membrane</keyword>
<keyword evidence="1" id="KW-0812">Transmembrane</keyword>
<keyword evidence="3" id="KW-1185">Reference proteome</keyword>
<feature type="transmembrane region" description="Helical" evidence="1">
    <location>
        <begin position="267"/>
        <end position="288"/>
    </location>
</feature>
<evidence type="ECO:0000313" key="2">
    <source>
        <dbReference type="EMBL" id="MCS3918568.1"/>
    </source>
</evidence>
<feature type="transmembrane region" description="Helical" evidence="1">
    <location>
        <begin position="203"/>
        <end position="224"/>
    </location>
</feature>
<protein>
    <submittedName>
        <fullName evidence="2">ABC-type multidrug transport system fused ATPase/permease subunit</fullName>
    </submittedName>
</protein>
<feature type="transmembrane region" description="Helical" evidence="1">
    <location>
        <begin position="163"/>
        <end position="183"/>
    </location>
</feature>
<dbReference type="Proteomes" id="UP001204798">
    <property type="component" value="Unassembled WGS sequence"/>
</dbReference>
<evidence type="ECO:0000313" key="3">
    <source>
        <dbReference type="Proteomes" id="UP001204798"/>
    </source>
</evidence>
<feature type="transmembrane region" description="Helical" evidence="1">
    <location>
        <begin position="78"/>
        <end position="96"/>
    </location>
</feature>
<reference evidence="2 3" key="1">
    <citation type="submission" date="2022-08" db="EMBL/GenBank/DDBJ databases">
        <title>Bacterial and archaeal communities from various locations to study Microbial Dark Matter (Phase II).</title>
        <authorList>
            <person name="Stepanauskas R."/>
        </authorList>
    </citation>
    <scope>NUCLEOTIDE SEQUENCE [LARGE SCALE GENOMIC DNA]</scope>
    <source>
        <strain evidence="2 3">PD1</strain>
    </source>
</reference>
<gene>
    <name evidence="2" type="ORF">M2350_000968</name>
</gene>
<feature type="transmembrane region" description="Helical" evidence="1">
    <location>
        <begin position="244"/>
        <end position="261"/>
    </location>
</feature>
<evidence type="ECO:0000256" key="1">
    <source>
        <dbReference type="SAM" id="Phobius"/>
    </source>
</evidence>
<proteinExistence type="predicted"/>
<accession>A0ABT2ENU3</accession>
<dbReference type="EMBL" id="JANUCP010000002">
    <property type="protein sequence ID" value="MCS3918568.1"/>
    <property type="molecule type" value="Genomic_DNA"/>
</dbReference>
<comment type="caution">
    <text evidence="2">The sequence shown here is derived from an EMBL/GenBank/DDBJ whole genome shotgun (WGS) entry which is preliminary data.</text>
</comment>
<organism evidence="2 3">
    <name type="scientific">Candidatus Fervidibacter sacchari</name>
    <dbReference type="NCBI Taxonomy" id="1448929"/>
    <lineage>
        <taxon>Bacteria</taxon>
        <taxon>Candidatus Fervidibacterota</taxon>
        <taxon>Candidatus Fervidibacter</taxon>
    </lineage>
</organism>
<name>A0ABT2ENU3_9BACT</name>
<keyword evidence="1" id="KW-1133">Transmembrane helix</keyword>